<keyword evidence="2" id="KW-1185">Reference proteome</keyword>
<proteinExistence type="predicted"/>
<sequence length="150" mass="17053">METRTAMALGLTSKKTSARSVCVERKNLITVCRFPVKVLFSHDICCPHPKMSSIPIYRVFRFGKKAFRKDVLVVPLLKDAPPSEILVFPLVMVEDPSDVSFLPREMDEFPMFSLDLPLLMVVLPRVKAVFPSVKLVLPIREQCVYLTQIC</sequence>
<protein>
    <submittedName>
        <fullName evidence="1">Uncharacterized protein</fullName>
    </submittedName>
</protein>
<organism evidence="1 2">
    <name type="scientific">Knipowitschia caucasica</name>
    <name type="common">Caucasian dwarf goby</name>
    <name type="synonym">Pomatoschistus caucasicus</name>
    <dbReference type="NCBI Taxonomy" id="637954"/>
    <lineage>
        <taxon>Eukaryota</taxon>
        <taxon>Metazoa</taxon>
        <taxon>Chordata</taxon>
        <taxon>Craniata</taxon>
        <taxon>Vertebrata</taxon>
        <taxon>Euteleostomi</taxon>
        <taxon>Actinopterygii</taxon>
        <taxon>Neopterygii</taxon>
        <taxon>Teleostei</taxon>
        <taxon>Neoteleostei</taxon>
        <taxon>Acanthomorphata</taxon>
        <taxon>Gobiaria</taxon>
        <taxon>Gobiiformes</taxon>
        <taxon>Gobioidei</taxon>
        <taxon>Gobiidae</taxon>
        <taxon>Gobiinae</taxon>
        <taxon>Knipowitschia</taxon>
    </lineage>
</organism>
<dbReference type="Proteomes" id="UP001497482">
    <property type="component" value="Chromosome 18"/>
</dbReference>
<accession>A0AAV2KD80</accession>
<name>A0AAV2KD80_KNICA</name>
<dbReference type="EMBL" id="OZ035840">
    <property type="protein sequence ID" value="CAL1587851.1"/>
    <property type="molecule type" value="Genomic_DNA"/>
</dbReference>
<reference evidence="1 2" key="1">
    <citation type="submission" date="2024-04" db="EMBL/GenBank/DDBJ databases">
        <authorList>
            <person name="Waldvogel A.-M."/>
            <person name="Schoenle A."/>
        </authorList>
    </citation>
    <scope>NUCLEOTIDE SEQUENCE [LARGE SCALE GENOMIC DNA]</scope>
</reference>
<gene>
    <name evidence="1" type="ORF">KC01_LOCUS17763</name>
</gene>
<dbReference type="AlphaFoldDB" id="A0AAV2KD80"/>
<evidence type="ECO:0000313" key="2">
    <source>
        <dbReference type="Proteomes" id="UP001497482"/>
    </source>
</evidence>
<evidence type="ECO:0000313" key="1">
    <source>
        <dbReference type="EMBL" id="CAL1587851.1"/>
    </source>
</evidence>